<proteinExistence type="predicted"/>
<dbReference type="EMBL" id="OE842138">
    <property type="protein sequence ID" value="CAD7598713.1"/>
    <property type="molecule type" value="Genomic_DNA"/>
</dbReference>
<dbReference type="AlphaFoldDB" id="A0A7R9PN29"/>
<evidence type="ECO:0000313" key="1">
    <source>
        <dbReference type="EMBL" id="CAD7598713.1"/>
    </source>
</evidence>
<gene>
    <name evidence="1" type="ORF">TGEB3V08_LOCUS7168</name>
</gene>
<reference evidence="1" key="1">
    <citation type="submission" date="2020-11" db="EMBL/GenBank/DDBJ databases">
        <authorList>
            <person name="Tran Van P."/>
        </authorList>
    </citation>
    <scope>NUCLEOTIDE SEQUENCE</scope>
</reference>
<accession>A0A7R9PN29</accession>
<name>A0A7R9PN29_TIMGE</name>
<sequence length="219" mass="23696">MLVTKKLATERRNEWKDTTNQNSRQAFLEGLSTELKPPRARGPRFAMFHAGNGNGLLKLTILCKKNTADAHDEMDGVTLAIDLSADDGEIGVRISVRCTEEGKSTPGRDSSLTFPAIGSLVYCESSALDHAATEPGSKGRKQLMKTPLSACGWNSIPGHPGAYNALLYSIHAVLLFNWDEATQGQSVARGSLVNKNTQQDGSTSKEMCKRGLTSCQNKL</sequence>
<organism evidence="1">
    <name type="scientific">Timema genevievae</name>
    <name type="common">Walking stick</name>
    <dbReference type="NCBI Taxonomy" id="629358"/>
    <lineage>
        <taxon>Eukaryota</taxon>
        <taxon>Metazoa</taxon>
        <taxon>Ecdysozoa</taxon>
        <taxon>Arthropoda</taxon>
        <taxon>Hexapoda</taxon>
        <taxon>Insecta</taxon>
        <taxon>Pterygota</taxon>
        <taxon>Neoptera</taxon>
        <taxon>Polyneoptera</taxon>
        <taxon>Phasmatodea</taxon>
        <taxon>Timematodea</taxon>
        <taxon>Timematoidea</taxon>
        <taxon>Timematidae</taxon>
        <taxon>Timema</taxon>
    </lineage>
</organism>
<protein>
    <submittedName>
        <fullName evidence="1">Uncharacterized protein</fullName>
    </submittedName>
</protein>